<evidence type="ECO:0000256" key="12">
    <source>
        <dbReference type="RuleBase" id="RU362069"/>
    </source>
</evidence>
<dbReference type="PRINTS" id="PR01302">
    <property type="entry name" value="TYPE3IMPPROT"/>
</dbReference>
<comment type="caution">
    <text evidence="13">The sequence shown here is derived from an EMBL/GenBank/DDBJ whole genome shotgun (WGS) entry which is preliminary data.</text>
</comment>
<dbReference type="PRINTS" id="PR00951">
    <property type="entry name" value="FLGBIOSNFLIP"/>
</dbReference>
<comment type="similarity">
    <text evidence="1 12">Belongs to the FliP/MopC/SpaP family.</text>
</comment>
<evidence type="ECO:0000256" key="10">
    <source>
        <dbReference type="ARBA" id="ARBA00023143"/>
    </source>
</evidence>
<dbReference type="InterPro" id="IPR005837">
    <property type="entry name" value="FliP"/>
</dbReference>
<evidence type="ECO:0000256" key="4">
    <source>
        <dbReference type="ARBA" id="ARBA00022475"/>
    </source>
</evidence>
<reference evidence="13" key="2">
    <citation type="submission" date="2021-04" db="EMBL/GenBank/DDBJ databases">
        <authorList>
            <person name="Gilroy R."/>
        </authorList>
    </citation>
    <scope>NUCLEOTIDE SEQUENCE</scope>
    <source>
        <strain evidence="13">B5-657</strain>
    </source>
</reference>
<evidence type="ECO:0000313" key="14">
    <source>
        <dbReference type="Proteomes" id="UP000824229"/>
    </source>
</evidence>
<keyword evidence="6 12" id="KW-1005">Bacterial flagellum biogenesis</keyword>
<evidence type="ECO:0000256" key="11">
    <source>
        <dbReference type="ARBA" id="ARBA00023225"/>
    </source>
</evidence>
<evidence type="ECO:0000256" key="2">
    <source>
        <dbReference type="ARBA" id="ARBA00021714"/>
    </source>
</evidence>
<dbReference type="AlphaFoldDB" id="A0A9E2NLM6"/>
<dbReference type="GO" id="GO:0005886">
    <property type="term" value="C:plasma membrane"/>
    <property type="evidence" value="ECO:0007669"/>
    <property type="project" value="UniProtKB-SubCell"/>
</dbReference>
<feature type="transmembrane region" description="Helical" evidence="12">
    <location>
        <begin position="60"/>
        <end position="85"/>
    </location>
</feature>
<feature type="transmembrane region" description="Helical" evidence="12">
    <location>
        <begin position="240"/>
        <end position="261"/>
    </location>
</feature>
<keyword evidence="10" id="KW-0975">Bacterial flagellum</keyword>
<reference evidence="13" key="1">
    <citation type="journal article" date="2021" name="PeerJ">
        <title>Extensive microbial diversity within the chicken gut microbiome revealed by metagenomics and culture.</title>
        <authorList>
            <person name="Gilroy R."/>
            <person name="Ravi A."/>
            <person name="Getino M."/>
            <person name="Pursley I."/>
            <person name="Horton D.L."/>
            <person name="Alikhan N.F."/>
            <person name="Baker D."/>
            <person name="Gharbi K."/>
            <person name="Hall N."/>
            <person name="Watson M."/>
            <person name="Adriaenssens E.M."/>
            <person name="Foster-Nyarko E."/>
            <person name="Jarju S."/>
            <person name="Secka A."/>
            <person name="Antonio M."/>
            <person name="Oren A."/>
            <person name="Chaudhuri R.R."/>
            <person name="La Ragione R."/>
            <person name="Hildebrand F."/>
            <person name="Pallen M.J."/>
        </authorList>
    </citation>
    <scope>NUCLEOTIDE SEQUENCE</scope>
    <source>
        <strain evidence="13">B5-657</strain>
    </source>
</reference>
<keyword evidence="5 12" id="KW-0812">Transmembrane</keyword>
<evidence type="ECO:0000256" key="7">
    <source>
        <dbReference type="ARBA" id="ARBA00022927"/>
    </source>
</evidence>
<evidence type="ECO:0000256" key="5">
    <source>
        <dbReference type="ARBA" id="ARBA00022692"/>
    </source>
</evidence>
<dbReference type="PANTHER" id="PTHR30587:SF0">
    <property type="entry name" value="FLAGELLAR BIOSYNTHETIC PROTEIN FLIP"/>
    <property type="match status" value="1"/>
</dbReference>
<accession>A0A9E2NLM6</accession>
<keyword evidence="8 12" id="KW-1133">Transmembrane helix</keyword>
<dbReference type="InterPro" id="IPR005838">
    <property type="entry name" value="T3SS_IM_P"/>
</dbReference>
<dbReference type="PANTHER" id="PTHR30587">
    <property type="entry name" value="FLAGELLAR BIOSYNTHETIC PROTEIN FLIP"/>
    <property type="match status" value="1"/>
</dbReference>
<evidence type="ECO:0000256" key="1">
    <source>
        <dbReference type="ARBA" id="ARBA00006257"/>
    </source>
</evidence>
<keyword evidence="4 12" id="KW-1003">Cell membrane</keyword>
<feature type="transmembrane region" description="Helical" evidence="12">
    <location>
        <begin position="105"/>
        <end position="125"/>
    </location>
</feature>
<keyword evidence="3 12" id="KW-0813">Transport</keyword>
<evidence type="ECO:0000256" key="9">
    <source>
        <dbReference type="ARBA" id="ARBA00023136"/>
    </source>
</evidence>
<evidence type="ECO:0000256" key="3">
    <source>
        <dbReference type="ARBA" id="ARBA00022448"/>
    </source>
</evidence>
<keyword evidence="13" id="KW-0966">Cell projection</keyword>
<keyword evidence="7 12" id="KW-0653">Protein transport</keyword>
<gene>
    <name evidence="12 13" type="primary">fliP</name>
    <name evidence="13" type="ORF">H9872_06005</name>
</gene>
<name>A0A9E2NLM6_9FIRM</name>
<keyword evidence="9 12" id="KW-0472">Membrane</keyword>
<keyword evidence="13" id="KW-0969">Cilium</keyword>
<dbReference type="Pfam" id="PF00813">
    <property type="entry name" value="FliP"/>
    <property type="match status" value="1"/>
</dbReference>
<evidence type="ECO:0000256" key="6">
    <source>
        <dbReference type="ARBA" id="ARBA00022795"/>
    </source>
</evidence>
<dbReference type="GO" id="GO:0044781">
    <property type="term" value="P:bacterial-type flagellum organization"/>
    <property type="evidence" value="ECO:0007669"/>
    <property type="project" value="UniProtKB-UniRule"/>
</dbReference>
<dbReference type="NCBIfam" id="TIGR01103">
    <property type="entry name" value="fliP"/>
    <property type="match status" value="1"/>
</dbReference>
<proteinExistence type="inferred from homology"/>
<dbReference type="EMBL" id="JAHLFQ010000133">
    <property type="protein sequence ID" value="MBU3804289.1"/>
    <property type="molecule type" value="Genomic_DNA"/>
</dbReference>
<keyword evidence="11 12" id="KW-1006">Bacterial flagellum protein export</keyword>
<protein>
    <recommendedName>
        <fullName evidence="2 12">Flagellar biosynthetic protein FliP</fullName>
    </recommendedName>
</protein>
<organism evidence="13 14">
    <name type="scientific">Candidatus Cellulosilyticum pullistercoris</name>
    <dbReference type="NCBI Taxonomy" id="2838521"/>
    <lineage>
        <taxon>Bacteria</taxon>
        <taxon>Bacillati</taxon>
        <taxon>Bacillota</taxon>
        <taxon>Clostridia</taxon>
        <taxon>Lachnospirales</taxon>
        <taxon>Cellulosilyticaceae</taxon>
        <taxon>Cellulosilyticum</taxon>
    </lineage>
</organism>
<keyword evidence="13" id="KW-0282">Flagellum</keyword>
<dbReference type="GO" id="GO:0009425">
    <property type="term" value="C:bacterial-type flagellum basal body"/>
    <property type="evidence" value="ECO:0007669"/>
    <property type="project" value="UniProtKB-SubCell"/>
</dbReference>
<feature type="transmembrane region" description="Helical" evidence="12">
    <location>
        <begin position="204"/>
        <end position="228"/>
    </location>
</feature>
<evidence type="ECO:0000256" key="8">
    <source>
        <dbReference type="ARBA" id="ARBA00022989"/>
    </source>
</evidence>
<dbReference type="NCBIfam" id="NF009438">
    <property type="entry name" value="PRK12797.1"/>
    <property type="match status" value="1"/>
</dbReference>
<sequence length="265" mass="29551">MKIKNKSILRNILILSIICIGCLIGGEEVKASTVHSVELPGMTINLQDEATPSDVSGTLQMIFIITIIALAPSILIMMTSFLRIIISLHFIRSAIGTQTMPPNQILIGIALFLTFFVMSPVMTQIKTNALEPYEQGILSQEEAFEKGLLPIKDFMLRQTRDEDIKLFMDIAGQETILDESQILNEMPLHVIIPAFIISELRAGFIIGFMIYIPFIVIDMIVSATLMSMGMMMLPPAMISLPFKILLFVLCDGWNLIIGQLLQTFN</sequence>
<comment type="function">
    <text evidence="12">Plays a role in the flagellum-specific transport system.</text>
</comment>
<comment type="subcellular location">
    <subcellularLocation>
        <location evidence="12">Cell membrane</location>
        <topology evidence="12">Multi-pass membrane protein</topology>
    </subcellularLocation>
    <subcellularLocation>
        <location evidence="12">Bacterial flagellum basal body</location>
    </subcellularLocation>
</comment>
<dbReference type="GO" id="GO:0009306">
    <property type="term" value="P:protein secretion"/>
    <property type="evidence" value="ECO:0007669"/>
    <property type="project" value="UniProtKB-UniRule"/>
</dbReference>
<evidence type="ECO:0000313" key="13">
    <source>
        <dbReference type="EMBL" id="MBU3804289.1"/>
    </source>
</evidence>
<dbReference type="Proteomes" id="UP000824229">
    <property type="component" value="Unassembled WGS sequence"/>
</dbReference>